<dbReference type="STRING" id="3818.A0A445AMS4"/>
<keyword evidence="3" id="KW-1185">Reference proteome</keyword>
<protein>
    <recommendedName>
        <fullName evidence="1">Aminotransferase-like plant mobile domain-containing protein</fullName>
    </recommendedName>
</protein>
<dbReference type="Proteomes" id="UP000289738">
    <property type="component" value="Chromosome B01"/>
</dbReference>
<evidence type="ECO:0000313" key="3">
    <source>
        <dbReference type="Proteomes" id="UP000289738"/>
    </source>
</evidence>
<evidence type="ECO:0000259" key="1">
    <source>
        <dbReference type="Pfam" id="PF10536"/>
    </source>
</evidence>
<sequence length="187" mass="21451">MTFQDFIPFGYLDSQVIQKLQLNKNSYIINPGLMGGALYSWDKTSYIFHTQYGVTTSTLLNIAAIIGLSPLGEEILTTTRSTIGVEYSIDLSFITYQNFVRNNKDQHEEPISDNEHITFLFYWLSGVIFCARSIQVEVTYFSLATMLAEGNKLCLAKLFLTQLYLTLDWIMDLMREKRRITNVDSPV</sequence>
<dbReference type="Pfam" id="PF10536">
    <property type="entry name" value="PMD"/>
    <property type="match status" value="1"/>
</dbReference>
<gene>
    <name evidence="2" type="ORF">Ahy_B01g051793</name>
</gene>
<reference evidence="2 3" key="1">
    <citation type="submission" date="2019-01" db="EMBL/GenBank/DDBJ databases">
        <title>Sequencing of cultivated peanut Arachis hypogaea provides insights into genome evolution and oil improvement.</title>
        <authorList>
            <person name="Chen X."/>
        </authorList>
    </citation>
    <scope>NUCLEOTIDE SEQUENCE [LARGE SCALE GENOMIC DNA]</scope>
    <source>
        <strain evidence="3">cv. Fuhuasheng</strain>
        <tissue evidence="2">Leaves</tissue>
    </source>
</reference>
<organism evidence="2 3">
    <name type="scientific">Arachis hypogaea</name>
    <name type="common">Peanut</name>
    <dbReference type="NCBI Taxonomy" id="3818"/>
    <lineage>
        <taxon>Eukaryota</taxon>
        <taxon>Viridiplantae</taxon>
        <taxon>Streptophyta</taxon>
        <taxon>Embryophyta</taxon>
        <taxon>Tracheophyta</taxon>
        <taxon>Spermatophyta</taxon>
        <taxon>Magnoliopsida</taxon>
        <taxon>eudicotyledons</taxon>
        <taxon>Gunneridae</taxon>
        <taxon>Pentapetalae</taxon>
        <taxon>rosids</taxon>
        <taxon>fabids</taxon>
        <taxon>Fabales</taxon>
        <taxon>Fabaceae</taxon>
        <taxon>Papilionoideae</taxon>
        <taxon>50 kb inversion clade</taxon>
        <taxon>dalbergioids sensu lato</taxon>
        <taxon>Dalbergieae</taxon>
        <taxon>Pterocarpus clade</taxon>
        <taxon>Arachis</taxon>
    </lineage>
</organism>
<feature type="domain" description="Aminotransferase-like plant mobile" evidence="1">
    <location>
        <begin position="21"/>
        <end position="170"/>
    </location>
</feature>
<proteinExistence type="predicted"/>
<dbReference type="AlphaFoldDB" id="A0A445AMS4"/>
<dbReference type="EMBL" id="SDMP01000011">
    <property type="protein sequence ID" value="RYR27752.1"/>
    <property type="molecule type" value="Genomic_DNA"/>
</dbReference>
<name>A0A445AMS4_ARAHY</name>
<accession>A0A445AMS4</accession>
<dbReference type="InterPro" id="IPR019557">
    <property type="entry name" value="AminoTfrase-like_pln_mobile"/>
</dbReference>
<evidence type="ECO:0000313" key="2">
    <source>
        <dbReference type="EMBL" id="RYR27752.1"/>
    </source>
</evidence>
<comment type="caution">
    <text evidence="2">The sequence shown here is derived from an EMBL/GenBank/DDBJ whole genome shotgun (WGS) entry which is preliminary data.</text>
</comment>